<proteinExistence type="predicted"/>
<accession>A0A5N5GSB6</accession>
<reference evidence="2" key="2">
    <citation type="submission" date="2019-10" db="EMBL/GenBank/DDBJ databases">
        <title>A de novo genome assembly of a pear dwarfing rootstock.</title>
        <authorList>
            <person name="Wang F."/>
            <person name="Wang J."/>
            <person name="Li S."/>
            <person name="Zhang Y."/>
            <person name="Fang M."/>
            <person name="Ma L."/>
            <person name="Zhao Y."/>
            <person name="Jiang S."/>
        </authorList>
    </citation>
    <scope>NUCLEOTIDE SEQUENCE [LARGE SCALE GENOMIC DNA]</scope>
</reference>
<dbReference type="AlphaFoldDB" id="A0A5N5GSB6"/>
<dbReference type="Proteomes" id="UP000327157">
    <property type="component" value="Chromosome 15"/>
</dbReference>
<keyword evidence="2" id="KW-1185">Reference proteome</keyword>
<comment type="caution">
    <text evidence="1">The sequence shown here is derived from an EMBL/GenBank/DDBJ whole genome shotgun (WGS) entry which is preliminary data.</text>
</comment>
<reference evidence="1 2" key="1">
    <citation type="submission" date="2019-09" db="EMBL/GenBank/DDBJ databases">
        <authorList>
            <person name="Ou C."/>
        </authorList>
    </citation>
    <scope>NUCLEOTIDE SEQUENCE [LARGE SCALE GENOMIC DNA]</scope>
    <source>
        <strain evidence="1">S2</strain>
        <tissue evidence="1">Leaf</tissue>
    </source>
</reference>
<dbReference type="EMBL" id="SMOL01000401">
    <property type="protein sequence ID" value="KAB2618485.1"/>
    <property type="molecule type" value="Genomic_DNA"/>
</dbReference>
<evidence type="ECO:0000313" key="2">
    <source>
        <dbReference type="Proteomes" id="UP000327157"/>
    </source>
</evidence>
<evidence type="ECO:0000313" key="1">
    <source>
        <dbReference type="EMBL" id="KAB2618485.1"/>
    </source>
</evidence>
<sequence length="115" mass="12721">MLSRLHTVPILINVFHGRIHASLTLFADLTRRRPITLSHLHNSYTLHSLLLTRKTLRTPFFPPAAAPLPAPPFPFSPSISAPHRRRLPDEPAVLHCAGFGRLGPGHLGGGENEEF</sequence>
<protein>
    <submittedName>
        <fullName evidence="1">Uncharacterized protein</fullName>
    </submittedName>
</protein>
<organism evidence="1 2">
    <name type="scientific">Pyrus ussuriensis x Pyrus communis</name>
    <dbReference type="NCBI Taxonomy" id="2448454"/>
    <lineage>
        <taxon>Eukaryota</taxon>
        <taxon>Viridiplantae</taxon>
        <taxon>Streptophyta</taxon>
        <taxon>Embryophyta</taxon>
        <taxon>Tracheophyta</taxon>
        <taxon>Spermatophyta</taxon>
        <taxon>Magnoliopsida</taxon>
        <taxon>eudicotyledons</taxon>
        <taxon>Gunneridae</taxon>
        <taxon>Pentapetalae</taxon>
        <taxon>rosids</taxon>
        <taxon>fabids</taxon>
        <taxon>Rosales</taxon>
        <taxon>Rosaceae</taxon>
        <taxon>Amygdaloideae</taxon>
        <taxon>Maleae</taxon>
        <taxon>Pyrus</taxon>
    </lineage>
</organism>
<name>A0A5N5GSB6_9ROSA</name>
<gene>
    <name evidence="1" type="ORF">D8674_014354</name>
</gene>
<reference evidence="1 2" key="3">
    <citation type="submission" date="2019-11" db="EMBL/GenBank/DDBJ databases">
        <title>A de novo genome assembly of a pear dwarfing rootstock.</title>
        <authorList>
            <person name="Wang F."/>
            <person name="Wang J."/>
            <person name="Li S."/>
            <person name="Zhang Y."/>
            <person name="Fang M."/>
            <person name="Ma L."/>
            <person name="Zhao Y."/>
            <person name="Jiang S."/>
        </authorList>
    </citation>
    <scope>NUCLEOTIDE SEQUENCE [LARGE SCALE GENOMIC DNA]</scope>
    <source>
        <strain evidence="1">S2</strain>
        <tissue evidence="1">Leaf</tissue>
    </source>
</reference>